<dbReference type="EMBL" id="JAHLQT010044109">
    <property type="protein sequence ID" value="KAG7154640.1"/>
    <property type="molecule type" value="Genomic_DNA"/>
</dbReference>
<evidence type="ECO:0000313" key="1">
    <source>
        <dbReference type="EMBL" id="KAG7154640.1"/>
    </source>
</evidence>
<reference evidence="1" key="1">
    <citation type="journal article" date="2021" name="Sci. Adv.">
        <title>The American lobster genome reveals insights on longevity, neural, and immune adaptations.</title>
        <authorList>
            <person name="Polinski J.M."/>
            <person name="Zimin A.V."/>
            <person name="Clark K.F."/>
            <person name="Kohn A.B."/>
            <person name="Sadowski N."/>
            <person name="Timp W."/>
            <person name="Ptitsyn A."/>
            <person name="Khanna P."/>
            <person name="Romanova D.Y."/>
            <person name="Williams P."/>
            <person name="Greenwood S.J."/>
            <person name="Moroz L.L."/>
            <person name="Walt D.R."/>
            <person name="Bodnar A.G."/>
        </authorList>
    </citation>
    <scope>NUCLEOTIDE SEQUENCE</scope>
    <source>
        <strain evidence="1">GMGI-L3</strain>
    </source>
</reference>
<proteinExistence type="predicted"/>
<keyword evidence="2" id="KW-1185">Reference proteome</keyword>
<dbReference type="AlphaFoldDB" id="A0A8J5MKK4"/>
<sequence length="112" mass="12168">MLVVLVTSSTVTLEDLTKTPVCTPTTQPTTARHPTKVSTLRARRILRRVVSPVGALGSTVVRYTGFMSTSVHSTLVPTFSRSREDAGTRLSTDEADIIVTQLAGHCWREVEG</sequence>
<organism evidence="1 2">
    <name type="scientific">Homarus americanus</name>
    <name type="common">American lobster</name>
    <dbReference type="NCBI Taxonomy" id="6706"/>
    <lineage>
        <taxon>Eukaryota</taxon>
        <taxon>Metazoa</taxon>
        <taxon>Ecdysozoa</taxon>
        <taxon>Arthropoda</taxon>
        <taxon>Crustacea</taxon>
        <taxon>Multicrustacea</taxon>
        <taxon>Malacostraca</taxon>
        <taxon>Eumalacostraca</taxon>
        <taxon>Eucarida</taxon>
        <taxon>Decapoda</taxon>
        <taxon>Pleocyemata</taxon>
        <taxon>Astacidea</taxon>
        <taxon>Nephropoidea</taxon>
        <taxon>Nephropidae</taxon>
        <taxon>Homarus</taxon>
    </lineage>
</organism>
<gene>
    <name evidence="1" type="ORF">Hamer_G014989</name>
</gene>
<dbReference type="Proteomes" id="UP000747542">
    <property type="component" value="Unassembled WGS sequence"/>
</dbReference>
<name>A0A8J5MKK4_HOMAM</name>
<protein>
    <submittedName>
        <fullName evidence="1">Uncharacterized protein</fullName>
    </submittedName>
</protein>
<accession>A0A8J5MKK4</accession>
<comment type="caution">
    <text evidence="1">The sequence shown here is derived from an EMBL/GenBank/DDBJ whole genome shotgun (WGS) entry which is preliminary data.</text>
</comment>
<evidence type="ECO:0000313" key="2">
    <source>
        <dbReference type="Proteomes" id="UP000747542"/>
    </source>
</evidence>